<keyword evidence="5 7" id="KW-1133">Transmembrane helix</keyword>
<keyword evidence="6 7" id="KW-0472">Membrane</keyword>
<dbReference type="GO" id="GO:0034040">
    <property type="term" value="F:ATPase-coupled lipid transmembrane transporter activity"/>
    <property type="evidence" value="ECO:0007669"/>
    <property type="project" value="TreeGrafter"/>
</dbReference>
<dbReference type="AlphaFoldDB" id="A0A6I2GL58"/>
<dbReference type="SUPFAM" id="SSF90123">
    <property type="entry name" value="ABC transporter transmembrane region"/>
    <property type="match status" value="1"/>
</dbReference>
<evidence type="ECO:0000256" key="4">
    <source>
        <dbReference type="ARBA" id="ARBA00022840"/>
    </source>
</evidence>
<keyword evidence="3" id="KW-0547">Nucleotide-binding</keyword>
<dbReference type="Proteomes" id="UP000430975">
    <property type="component" value="Unassembled WGS sequence"/>
</dbReference>
<evidence type="ECO:0000256" key="7">
    <source>
        <dbReference type="SAM" id="Phobius"/>
    </source>
</evidence>
<evidence type="ECO:0000256" key="2">
    <source>
        <dbReference type="ARBA" id="ARBA00022692"/>
    </source>
</evidence>
<dbReference type="Pfam" id="PF00005">
    <property type="entry name" value="ABC_tran"/>
    <property type="match status" value="1"/>
</dbReference>
<dbReference type="Gene3D" id="3.40.50.300">
    <property type="entry name" value="P-loop containing nucleotide triphosphate hydrolases"/>
    <property type="match status" value="1"/>
</dbReference>
<dbReference type="InterPro" id="IPR027417">
    <property type="entry name" value="P-loop_NTPase"/>
</dbReference>
<dbReference type="InterPro" id="IPR003439">
    <property type="entry name" value="ABC_transporter-like_ATP-bd"/>
</dbReference>
<reference evidence="9 10" key="1">
    <citation type="submission" date="2019-11" db="EMBL/GenBank/DDBJ databases">
        <title>Characterisation of Fundicoccus ignavus gen. nov. sp. nov., a novel genus of the family Aerococcaceae isolated from bulk tank milk.</title>
        <authorList>
            <person name="Siebert A."/>
            <person name="Huptas C."/>
            <person name="Wenning M."/>
            <person name="Scherer S."/>
            <person name="Doll E.V."/>
        </authorList>
    </citation>
    <scope>NUCLEOTIDE SEQUENCE [LARGE SCALE GENOMIC DNA]</scope>
    <source>
        <strain evidence="9 10">WS4759</strain>
    </source>
</reference>
<dbReference type="Gene3D" id="1.20.1560.10">
    <property type="entry name" value="ABC transporter type 1, transmembrane domain"/>
    <property type="match status" value="1"/>
</dbReference>
<dbReference type="InterPro" id="IPR003593">
    <property type="entry name" value="AAA+_ATPase"/>
</dbReference>
<keyword evidence="10" id="KW-1185">Reference proteome</keyword>
<evidence type="ECO:0000256" key="1">
    <source>
        <dbReference type="ARBA" id="ARBA00004651"/>
    </source>
</evidence>
<keyword evidence="2 7" id="KW-0812">Transmembrane</keyword>
<feature type="transmembrane region" description="Helical" evidence="7">
    <location>
        <begin position="21"/>
        <end position="44"/>
    </location>
</feature>
<comment type="caution">
    <text evidence="9">The sequence shown here is derived from an EMBL/GenBank/DDBJ whole genome shotgun (WGS) entry which is preliminary data.</text>
</comment>
<accession>A0A6I2GL58</accession>
<dbReference type="InterPro" id="IPR017871">
    <property type="entry name" value="ABC_transporter-like_CS"/>
</dbReference>
<dbReference type="InterPro" id="IPR039421">
    <property type="entry name" value="Type_1_exporter"/>
</dbReference>
<dbReference type="PANTHER" id="PTHR24221">
    <property type="entry name" value="ATP-BINDING CASSETTE SUB-FAMILY B"/>
    <property type="match status" value="1"/>
</dbReference>
<evidence type="ECO:0000256" key="3">
    <source>
        <dbReference type="ARBA" id="ARBA00022741"/>
    </source>
</evidence>
<dbReference type="GO" id="GO:0005524">
    <property type="term" value="F:ATP binding"/>
    <property type="evidence" value="ECO:0007669"/>
    <property type="project" value="UniProtKB-KW"/>
</dbReference>
<dbReference type="RefSeq" id="WP_153863825.1">
    <property type="nucleotide sequence ID" value="NZ_WJQS01000008.1"/>
</dbReference>
<dbReference type="SUPFAM" id="SSF52540">
    <property type="entry name" value="P-loop containing nucleoside triphosphate hydrolases"/>
    <property type="match status" value="1"/>
</dbReference>
<evidence type="ECO:0000313" key="9">
    <source>
        <dbReference type="EMBL" id="MRI86009.1"/>
    </source>
</evidence>
<sequence>MKKQWYYLKYIGKEITEHKAVLWFWLLVRVVVQTALPFLQLLLSANVIQWLLEGVAIEYYLLKLALWLGIICVLEVIKSLLELYFDKENDIFRMTVMAKINQLLYKLDYPLIISEEGQENFDKAGNLVASPAQLFGRITQEFSRLFTAFLGMVMYIGLIAQVDKLYLVLIVLLVIGLLIFKRLQKRLAPQISAAVSVNNKRNSYIRRLYGDLRLAKDIRLYQMANWFSEIKASITQDYYQLMQPKKKLMLAENTFLSVGIILLTIFAYIQSVRLIANQELVVSEFVVHVGAITLLAGTITEFVNQIATLDQDLLQMKYYDEFMNQTPIFNHGEGVSLPTEAITVELRNVSYTYPNQNTPTIHDMSVVIQAGEKLAVVGENGAGKTTLIKLICGLLQPDEGEILINGQPQAAYNIHEYYQLFSTVFQDSFLLTYTIRDTIIQGLPFDAARYAAVLEQSGVQRMLSKFADGDQTPIVRQVNSEAVQLSGGQLQKVKLAQALYKDAPILILDEPTAALDPIAEDEIYQDYLRFSDNKLSLFISHRLSSTRFCDRIIYLAGGEITEVGTHAELMAAKENYYRLYEAQAYYYRENIEHEVVEEEEEVIEVGGLI</sequence>
<dbReference type="GO" id="GO:0005886">
    <property type="term" value="C:plasma membrane"/>
    <property type="evidence" value="ECO:0007669"/>
    <property type="project" value="UniProtKB-SubCell"/>
</dbReference>
<dbReference type="PROSITE" id="PS50893">
    <property type="entry name" value="ABC_TRANSPORTER_2"/>
    <property type="match status" value="1"/>
</dbReference>
<name>A0A6I2GL58_9LACT</name>
<dbReference type="PROSITE" id="PS00211">
    <property type="entry name" value="ABC_TRANSPORTER_1"/>
    <property type="match status" value="1"/>
</dbReference>
<dbReference type="EMBL" id="WJQS01000008">
    <property type="protein sequence ID" value="MRI86009.1"/>
    <property type="molecule type" value="Genomic_DNA"/>
</dbReference>
<feature type="transmembrane region" description="Helical" evidence="7">
    <location>
        <begin position="250"/>
        <end position="269"/>
    </location>
</feature>
<comment type="subcellular location">
    <subcellularLocation>
        <location evidence="1">Cell membrane</location>
        <topology evidence="1">Multi-pass membrane protein</topology>
    </subcellularLocation>
</comment>
<dbReference type="InterPro" id="IPR036640">
    <property type="entry name" value="ABC1_TM_sf"/>
</dbReference>
<evidence type="ECO:0000313" key="10">
    <source>
        <dbReference type="Proteomes" id="UP000430975"/>
    </source>
</evidence>
<organism evidence="9 10">
    <name type="scientific">Fundicoccus ignavus</name>
    <dbReference type="NCBI Taxonomy" id="2664442"/>
    <lineage>
        <taxon>Bacteria</taxon>
        <taxon>Bacillati</taxon>
        <taxon>Bacillota</taxon>
        <taxon>Bacilli</taxon>
        <taxon>Lactobacillales</taxon>
        <taxon>Aerococcaceae</taxon>
        <taxon>Fundicoccus</taxon>
    </lineage>
</organism>
<dbReference type="GO" id="GO:0016887">
    <property type="term" value="F:ATP hydrolysis activity"/>
    <property type="evidence" value="ECO:0007669"/>
    <property type="project" value="InterPro"/>
</dbReference>
<dbReference type="PANTHER" id="PTHR24221:SF654">
    <property type="entry name" value="ATP-BINDING CASSETTE SUB-FAMILY B MEMBER 6"/>
    <property type="match status" value="1"/>
</dbReference>
<evidence type="ECO:0000256" key="5">
    <source>
        <dbReference type="ARBA" id="ARBA00022989"/>
    </source>
</evidence>
<evidence type="ECO:0000256" key="6">
    <source>
        <dbReference type="ARBA" id="ARBA00023136"/>
    </source>
</evidence>
<feature type="domain" description="ABC transporter" evidence="8">
    <location>
        <begin position="344"/>
        <end position="582"/>
    </location>
</feature>
<proteinExistence type="predicted"/>
<feature type="transmembrane region" description="Helical" evidence="7">
    <location>
        <begin position="64"/>
        <end position="85"/>
    </location>
</feature>
<feature type="transmembrane region" description="Helical" evidence="7">
    <location>
        <begin position="142"/>
        <end position="159"/>
    </location>
</feature>
<keyword evidence="4 9" id="KW-0067">ATP-binding</keyword>
<feature type="transmembrane region" description="Helical" evidence="7">
    <location>
        <begin position="165"/>
        <end position="183"/>
    </location>
</feature>
<evidence type="ECO:0000259" key="8">
    <source>
        <dbReference type="PROSITE" id="PS50893"/>
    </source>
</evidence>
<dbReference type="CDD" id="cd03228">
    <property type="entry name" value="ABCC_MRP_Like"/>
    <property type="match status" value="1"/>
</dbReference>
<protein>
    <submittedName>
        <fullName evidence="9">ATP-binding cassette domain-containing protein</fullName>
    </submittedName>
</protein>
<dbReference type="SMART" id="SM00382">
    <property type="entry name" value="AAA"/>
    <property type="match status" value="1"/>
</dbReference>
<gene>
    <name evidence="9" type="ORF">GIY09_09055</name>
</gene>